<keyword evidence="7" id="KW-0472">Membrane</keyword>
<protein>
    <recommendedName>
        <fullName evidence="3">Translocation and assembly module subunit TamA</fullName>
    </recommendedName>
    <alternativeName>
        <fullName evidence="9">Autotransporter assembly factor TamA</fullName>
    </alternativeName>
</protein>
<comment type="caution">
    <text evidence="15">The sequence shown here is derived from an EMBL/GenBank/DDBJ whole genome shotgun (WGS) entry which is preliminary data.</text>
</comment>
<dbReference type="InterPro" id="IPR039910">
    <property type="entry name" value="D15-like"/>
</dbReference>
<evidence type="ECO:0000256" key="10">
    <source>
        <dbReference type="ARBA" id="ARBA00093548"/>
    </source>
</evidence>
<dbReference type="Pfam" id="PF07244">
    <property type="entry name" value="POTRA"/>
    <property type="match status" value="1"/>
</dbReference>
<comment type="similarity">
    <text evidence="2">Belongs to the TamA family.</text>
</comment>
<feature type="chain" id="PRO_5046159191" description="Translocation and assembly module subunit TamA" evidence="11">
    <location>
        <begin position="25"/>
        <end position="579"/>
    </location>
</feature>
<keyword evidence="4" id="KW-1134">Transmembrane beta strand</keyword>
<dbReference type="EMBL" id="JAUGZK010000020">
    <property type="protein sequence ID" value="MEE2025994.1"/>
    <property type="molecule type" value="Genomic_DNA"/>
</dbReference>
<gene>
    <name evidence="15" type="ORF">QWF21_17270</name>
</gene>
<feature type="domain" description="TamA POTRA" evidence="14">
    <location>
        <begin position="29"/>
        <end position="99"/>
    </location>
</feature>
<feature type="signal peptide" evidence="11">
    <location>
        <begin position="1"/>
        <end position="24"/>
    </location>
</feature>
<evidence type="ECO:0000256" key="6">
    <source>
        <dbReference type="ARBA" id="ARBA00022729"/>
    </source>
</evidence>
<evidence type="ECO:0000259" key="12">
    <source>
        <dbReference type="Pfam" id="PF01103"/>
    </source>
</evidence>
<dbReference type="RefSeq" id="WP_330089302.1">
    <property type="nucleotide sequence ID" value="NZ_JAUGZK010000020.1"/>
</dbReference>
<evidence type="ECO:0000259" key="13">
    <source>
        <dbReference type="Pfam" id="PF07244"/>
    </source>
</evidence>
<dbReference type="Pfam" id="PF17243">
    <property type="entry name" value="POTRA_TamA_1"/>
    <property type="match status" value="1"/>
</dbReference>
<proteinExistence type="inferred from homology"/>
<evidence type="ECO:0000256" key="3">
    <source>
        <dbReference type="ARBA" id="ARBA00015419"/>
    </source>
</evidence>
<feature type="domain" description="Bacterial surface antigen (D15)" evidence="12">
    <location>
        <begin position="278"/>
        <end position="576"/>
    </location>
</feature>
<evidence type="ECO:0000256" key="4">
    <source>
        <dbReference type="ARBA" id="ARBA00022452"/>
    </source>
</evidence>
<reference evidence="15 16" key="1">
    <citation type="submission" date="2023-06" db="EMBL/GenBank/DDBJ databases">
        <title>Alkalimonas sp., MEB004 an alkaliphilic bacterium isolated from Lonar Lake, India.</title>
        <authorList>
            <person name="Joshi A."/>
            <person name="Thite S."/>
        </authorList>
    </citation>
    <scope>NUCLEOTIDE SEQUENCE [LARGE SCALE GENOMIC DNA]</scope>
    <source>
        <strain evidence="15 16">MEB004</strain>
    </source>
</reference>
<dbReference type="InterPro" id="IPR035243">
    <property type="entry name" value="TamA_POTRA_Dom_1"/>
</dbReference>
<evidence type="ECO:0000256" key="1">
    <source>
        <dbReference type="ARBA" id="ARBA00004442"/>
    </source>
</evidence>
<evidence type="ECO:0000259" key="14">
    <source>
        <dbReference type="Pfam" id="PF17243"/>
    </source>
</evidence>
<name>A0ABU7JJW4_9GAMM</name>
<accession>A0ABU7JJW4</accession>
<evidence type="ECO:0000256" key="5">
    <source>
        <dbReference type="ARBA" id="ARBA00022692"/>
    </source>
</evidence>
<keyword evidence="16" id="KW-1185">Reference proteome</keyword>
<evidence type="ECO:0000313" key="15">
    <source>
        <dbReference type="EMBL" id="MEE2025994.1"/>
    </source>
</evidence>
<dbReference type="Gene3D" id="2.40.160.50">
    <property type="entry name" value="membrane protein fhac: a member of the omp85/tpsb transporter family"/>
    <property type="match status" value="1"/>
</dbReference>
<dbReference type="InterPro" id="IPR000184">
    <property type="entry name" value="Bac_surfAg_D15"/>
</dbReference>
<evidence type="ECO:0000256" key="2">
    <source>
        <dbReference type="ARBA" id="ARBA00010248"/>
    </source>
</evidence>
<organism evidence="15 16">
    <name type="scientific">Alkalimonas mucilaginosa</name>
    <dbReference type="NCBI Taxonomy" id="3057676"/>
    <lineage>
        <taxon>Bacteria</taxon>
        <taxon>Pseudomonadati</taxon>
        <taxon>Pseudomonadota</taxon>
        <taxon>Gammaproteobacteria</taxon>
        <taxon>Alkalimonas</taxon>
    </lineage>
</organism>
<dbReference type="PANTHER" id="PTHR12815:SF47">
    <property type="entry name" value="TRANSLOCATION AND ASSEMBLY MODULE SUBUNIT TAMA"/>
    <property type="match status" value="1"/>
</dbReference>
<dbReference type="Gene3D" id="3.10.20.310">
    <property type="entry name" value="membrane protein fhac"/>
    <property type="match status" value="3"/>
</dbReference>
<dbReference type="PANTHER" id="PTHR12815">
    <property type="entry name" value="SORTING AND ASSEMBLY MACHINERY SAMM50 PROTEIN FAMILY MEMBER"/>
    <property type="match status" value="1"/>
</dbReference>
<comment type="subunit">
    <text evidence="10">Interacts with TamB to form the translocation and assembly module (TAM).</text>
</comment>
<evidence type="ECO:0000256" key="11">
    <source>
        <dbReference type="SAM" id="SignalP"/>
    </source>
</evidence>
<dbReference type="Pfam" id="PF01103">
    <property type="entry name" value="Omp85"/>
    <property type="match status" value="1"/>
</dbReference>
<evidence type="ECO:0000256" key="7">
    <source>
        <dbReference type="ARBA" id="ARBA00023136"/>
    </source>
</evidence>
<keyword evidence="8" id="KW-0998">Cell outer membrane</keyword>
<evidence type="ECO:0000256" key="9">
    <source>
        <dbReference type="ARBA" id="ARBA00033063"/>
    </source>
</evidence>
<evidence type="ECO:0000256" key="8">
    <source>
        <dbReference type="ARBA" id="ARBA00023237"/>
    </source>
</evidence>
<keyword evidence="5" id="KW-0812">Transmembrane</keyword>
<dbReference type="InterPro" id="IPR010827">
    <property type="entry name" value="BamA/TamA_POTRA"/>
</dbReference>
<feature type="domain" description="POTRA" evidence="13">
    <location>
        <begin position="191"/>
        <end position="251"/>
    </location>
</feature>
<dbReference type="Proteomes" id="UP001339167">
    <property type="component" value="Unassembled WGS sequence"/>
</dbReference>
<sequence length="579" mass="65604">MIPLIRQVALAILLLMLLPVSAFADQTRLQIQGISGAVKDNVELYLANYANGDVSTSLRFQARLEQEARTALRALGYYHPSIDFTVQRQARGSILVMTIAQGPVTSYQKVDVQIIGEAADDPDFIRLKQRLAPNSGDAVHHGQYEQLKTNLANLSLRKGYFDADFTRTQLAVSEALKQAQLQLHFDSGPRYRFGDVRFSGSQIQEQRLYSLIPFQSGDPYLASQLGEFNQAIANTNWFGSILIEPDSESLERGEGIVPLHVQLEPRTRNNVELGVGYADVQGARLKANWDRPWLNDRGHSLNNRLAVSRVEQSLESSYRLPLRNVAQDFYQFQTGIKNFDNRDGKGQDYTLAAERHWLLSNQWYRTLSIRWLYSEFTQAEQEDRSNLWMPGISFTRSRSQGGMMPTRGDRLLFSVETSDRAWGSDSRFIRLRSRANYINSFGTDHRIVTRLDAGAILLEEATALPPSLRFFAGGDGSIRGYGYERVAPLDDEDRLLGGRYMVTGSAEYQYRVSGNWWLATFADYGSSWSRDPDWKRGIGFGVRWASPVGPVRLDFAWGLDHDSDKSRQFQLHFSLGPEL</sequence>
<evidence type="ECO:0000313" key="16">
    <source>
        <dbReference type="Proteomes" id="UP001339167"/>
    </source>
</evidence>
<keyword evidence="6 11" id="KW-0732">Signal</keyword>
<comment type="subcellular location">
    <subcellularLocation>
        <location evidence="1">Cell outer membrane</location>
    </subcellularLocation>
</comment>